<comment type="caution">
    <text evidence="7">Lacks conserved residue(s) required for the propagation of feature annotation.</text>
</comment>
<dbReference type="PROSITE" id="PS50215">
    <property type="entry name" value="ADAM_MEPRO"/>
    <property type="match status" value="1"/>
</dbReference>
<keyword evidence="4 8" id="KW-0472">Membrane</keyword>
<evidence type="ECO:0000259" key="11">
    <source>
        <dbReference type="PROSITE" id="PS50214"/>
    </source>
</evidence>
<dbReference type="PROSITE" id="PS50214">
    <property type="entry name" value="DISINTEGRIN_2"/>
    <property type="match status" value="1"/>
</dbReference>
<proteinExistence type="predicted"/>
<dbReference type="OMA" id="FGHCKRE"/>
<dbReference type="PANTHER" id="PTHR11905">
    <property type="entry name" value="ADAM A DISINTEGRIN AND METALLOPROTEASE DOMAIN"/>
    <property type="match status" value="1"/>
</dbReference>
<evidence type="ECO:0000256" key="1">
    <source>
        <dbReference type="ARBA" id="ARBA00004479"/>
    </source>
</evidence>
<dbReference type="Pfam" id="PF01562">
    <property type="entry name" value="Pep_M12B_propep"/>
    <property type="match status" value="1"/>
</dbReference>
<dbReference type="SUPFAM" id="SSF57552">
    <property type="entry name" value="Blood coagulation inhibitor (disintegrin)"/>
    <property type="match status" value="1"/>
</dbReference>
<keyword evidence="5 7" id="KW-1015">Disulfide bond</keyword>
<name>A0A8C0E392_BALMU</name>
<dbReference type="Pfam" id="PF08516">
    <property type="entry name" value="ADAM_CR"/>
    <property type="match status" value="1"/>
</dbReference>
<keyword evidence="2 8" id="KW-0812">Transmembrane</keyword>
<evidence type="ECO:0000256" key="5">
    <source>
        <dbReference type="ARBA" id="ARBA00023157"/>
    </source>
</evidence>
<accession>A0A8C0E392</accession>
<protein>
    <submittedName>
        <fullName evidence="13">Uncharacterized protein</fullName>
    </submittedName>
</protein>
<dbReference type="InterPro" id="IPR002870">
    <property type="entry name" value="Peptidase_M12B_N"/>
</dbReference>
<comment type="subcellular location">
    <subcellularLocation>
        <location evidence="1">Membrane</location>
        <topology evidence="1">Single-pass type I membrane protein</topology>
    </subcellularLocation>
</comment>
<evidence type="ECO:0000256" key="9">
    <source>
        <dbReference type="SAM" id="SignalP"/>
    </source>
</evidence>
<feature type="chain" id="PRO_5034555268" evidence="9">
    <location>
        <begin position="38"/>
        <end position="752"/>
    </location>
</feature>
<dbReference type="InterPro" id="IPR036436">
    <property type="entry name" value="Disintegrin_dom_sf"/>
</dbReference>
<feature type="disulfide bond" evidence="7">
    <location>
        <begin position="661"/>
        <end position="670"/>
    </location>
</feature>
<dbReference type="InterPro" id="IPR001590">
    <property type="entry name" value="Peptidase_M12B"/>
</dbReference>
<dbReference type="CDD" id="cd04269">
    <property type="entry name" value="ZnMc_adamalysin_II_like"/>
    <property type="match status" value="1"/>
</dbReference>
<dbReference type="InterPro" id="IPR034027">
    <property type="entry name" value="Reprolysin_adamalysin"/>
</dbReference>
<reference evidence="13" key="1">
    <citation type="submission" date="2023-09" db="UniProtKB">
        <authorList>
            <consortium name="Ensembl"/>
        </authorList>
    </citation>
    <scope>IDENTIFICATION</scope>
</reference>
<dbReference type="GO" id="GO:1990913">
    <property type="term" value="C:sperm head plasma membrane"/>
    <property type="evidence" value="ECO:0007669"/>
    <property type="project" value="TreeGrafter"/>
</dbReference>
<evidence type="ECO:0000256" key="8">
    <source>
        <dbReference type="SAM" id="Phobius"/>
    </source>
</evidence>
<dbReference type="PROSITE" id="PS01186">
    <property type="entry name" value="EGF_2"/>
    <property type="match status" value="1"/>
</dbReference>
<dbReference type="Gene3D" id="3.40.390.10">
    <property type="entry name" value="Collagenase (Catalytic Domain)"/>
    <property type="match status" value="1"/>
</dbReference>
<dbReference type="PRINTS" id="PR00289">
    <property type="entry name" value="DISINTEGRIN"/>
</dbReference>
<dbReference type="GO" id="GO:0009897">
    <property type="term" value="C:external side of plasma membrane"/>
    <property type="evidence" value="ECO:0007669"/>
    <property type="project" value="TreeGrafter"/>
</dbReference>
<feature type="domain" description="Peptidase M12B" evidence="12">
    <location>
        <begin position="211"/>
        <end position="402"/>
    </location>
</feature>
<dbReference type="Gene3D" id="4.10.70.10">
    <property type="entry name" value="Disintegrin domain"/>
    <property type="match status" value="1"/>
</dbReference>
<dbReference type="AlphaFoldDB" id="A0A8C0E392"/>
<dbReference type="PROSITE" id="PS00427">
    <property type="entry name" value="DISINTEGRIN_1"/>
    <property type="match status" value="1"/>
</dbReference>
<evidence type="ECO:0000256" key="7">
    <source>
        <dbReference type="PROSITE-ProRule" id="PRU00076"/>
    </source>
</evidence>
<evidence type="ECO:0000259" key="12">
    <source>
        <dbReference type="PROSITE" id="PS50215"/>
    </source>
</evidence>
<feature type="domain" description="EGF-like" evidence="10">
    <location>
        <begin position="638"/>
        <end position="671"/>
    </location>
</feature>
<organism evidence="13">
    <name type="scientific">Balaenoptera musculus</name>
    <name type="common">Blue whale</name>
    <dbReference type="NCBI Taxonomy" id="9771"/>
    <lineage>
        <taxon>Eukaryota</taxon>
        <taxon>Metazoa</taxon>
        <taxon>Chordata</taxon>
        <taxon>Craniata</taxon>
        <taxon>Vertebrata</taxon>
        <taxon>Euteleostomi</taxon>
        <taxon>Mammalia</taxon>
        <taxon>Eutheria</taxon>
        <taxon>Laurasiatheria</taxon>
        <taxon>Artiodactyla</taxon>
        <taxon>Whippomorpha</taxon>
        <taxon>Cetacea</taxon>
        <taxon>Mysticeti</taxon>
        <taxon>Balaenopteridae</taxon>
        <taxon>Balaenoptera</taxon>
    </lineage>
</organism>
<feature type="signal peptide" evidence="9">
    <location>
        <begin position="1"/>
        <end position="37"/>
    </location>
</feature>
<evidence type="ECO:0000256" key="4">
    <source>
        <dbReference type="ARBA" id="ARBA00023136"/>
    </source>
</evidence>
<sequence length="752" mass="84387">MSLSKAPRLAGGQVTLGAAVLLLGLWAVLAPVQCSQGRPSWRYISSELVIPRKELHRGKGVQTPGWLSYSLHFGGQRHVIHMRRKKLFWPGHLLLMTQDDQGALQMDYPFVPSDCYYLGYLEEIPFSMVTVDTCYGGLEGIMKLDDLAYEIKPLKDSERFEHVVSQIVADANATGPAYGPGHKEDRHPLFPEADVSVAPRSGARVFAAHKGIMKGFVQYSNSMYHVYNNVSKCVETLVHMCSIVDSFQQGLAVRFYLVAVVLFNERDPTVMNDYRVPGGAYARYHANNFRLVTETTSSLIVIRDGPRPGQFEPETYTMCTTDRSLLFVGYLGRHYLILAIVSTQLIGRSFGLWYDGDNCYCMRRSTCLMAKYPALTDAYSDCSIGHWWNIVGLRGSCIFNTTVSYFNESLIKMRCGNYIVEDWEQCDCGSFKQCYSNKCCEYDCMLEEGATCNEGLCCTNCTYSEPGTLCRPIQNPCDLPEYCFGTTSQCPEDFYMQDGTPCTEEGYCYHGNCTDRTMHCREIFGRHAINAHDVCYTINRKANRFGHCTRNDRVLNYAACGEEDIKCGRLQCSNVTHVPRLQEHVSFHQSKISGVWCWGVGSHYSPETTDVGHVRSGTPCAPERFCLNSACNARIDAITYDCPPKKCNHRGICNNRRNCHCHVGWEPPLCLKRGPGGSMDSGPSSRRIRSVKTSQASILYLKLVFGRIYTFIAALLFGVATNVKNVKTSRVKESKLSLRLWPGERPESAAGS</sequence>
<feature type="transmembrane region" description="Helical" evidence="8">
    <location>
        <begin position="699"/>
        <end position="720"/>
    </location>
</feature>
<evidence type="ECO:0000256" key="3">
    <source>
        <dbReference type="ARBA" id="ARBA00022989"/>
    </source>
</evidence>
<dbReference type="InterPro" id="IPR001762">
    <property type="entry name" value="Disintegrin_dom"/>
</dbReference>
<evidence type="ECO:0000256" key="6">
    <source>
        <dbReference type="PROSITE-ProRule" id="PRU00068"/>
    </source>
</evidence>
<evidence type="ECO:0000256" key="2">
    <source>
        <dbReference type="ARBA" id="ARBA00022692"/>
    </source>
</evidence>
<evidence type="ECO:0000313" key="13">
    <source>
        <dbReference type="Ensembl" id="ENSBMSP00010027214.1"/>
    </source>
</evidence>
<feature type="disulfide bond" evidence="6">
    <location>
        <begin position="470"/>
        <end position="490"/>
    </location>
</feature>
<dbReference type="Pfam" id="PF01421">
    <property type="entry name" value="Reprolysin"/>
    <property type="match status" value="1"/>
</dbReference>
<dbReference type="SMART" id="SM00050">
    <property type="entry name" value="DISIN"/>
    <property type="match status" value="1"/>
</dbReference>
<keyword evidence="9" id="KW-0732">Signal</keyword>
<dbReference type="Ensembl" id="ENSBMST00010029959.1">
    <property type="protein sequence ID" value="ENSBMSP00010027214.1"/>
    <property type="gene ID" value="ENSBMSG00010019792.1"/>
</dbReference>
<dbReference type="GeneTree" id="ENSGT00940000162296"/>
<dbReference type="Pfam" id="PF00200">
    <property type="entry name" value="Disintegrin"/>
    <property type="match status" value="1"/>
</dbReference>
<dbReference type="InterPro" id="IPR000742">
    <property type="entry name" value="EGF"/>
</dbReference>
<dbReference type="GO" id="GO:0006508">
    <property type="term" value="P:proteolysis"/>
    <property type="evidence" value="ECO:0007669"/>
    <property type="project" value="InterPro"/>
</dbReference>
<evidence type="ECO:0000259" key="10">
    <source>
        <dbReference type="PROSITE" id="PS50026"/>
    </source>
</evidence>
<dbReference type="GO" id="GO:0004222">
    <property type="term" value="F:metalloendopeptidase activity"/>
    <property type="evidence" value="ECO:0007669"/>
    <property type="project" value="InterPro"/>
</dbReference>
<dbReference type="GO" id="GO:0008584">
    <property type="term" value="P:male gonad development"/>
    <property type="evidence" value="ECO:0007669"/>
    <property type="project" value="TreeGrafter"/>
</dbReference>
<dbReference type="InterPro" id="IPR006586">
    <property type="entry name" value="ADAM_Cys-rich"/>
</dbReference>
<keyword evidence="7" id="KW-0245">EGF-like domain</keyword>
<dbReference type="PROSITE" id="PS50026">
    <property type="entry name" value="EGF_3"/>
    <property type="match status" value="1"/>
</dbReference>
<keyword evidence="3 8" id="KW-1133">Transmembrane helix</keyword>
<dbReference type="SMART" id="SM00608">
    <property type="entry name" value="ACR"/>
    <property type="match status" value="1"/>
</dbReference>
<dbReference type="PANTHER" id="PTHR11905:SF140">
    <property type="entry name" value="A DISINTEGRIN AND METALLOPEPTIDASE DOMAIN 6-RELATED"/>
    <property type="match status" value="1"/>
</dbReference>
<dbReference type="SUPFAM" id="SSF55486">
    <property type="entry name" value="Metalloproteases ('zincins'), catalytic domain"/>
    <property type="match status" value="1"/>
</dbReference>
<dbReference type="InterPro" id="IPR024079">
    <property type="entry name" value="MetalloPept_cat_dom_sf"/>
</dbReference>
<dbReference type="InterPro" id="IPR018358">
    <property type="entry name" value="Disintegrin_CS"/>
</dbReference>
<feature type="domain" description="Disintegrin" evidence="11">
    <location>
        <begin position="412"/>
        <end position="498"/>
    </location>
</feature>
<dbReference type="FunFam" id="4.10.70.10:FF:000001">
    <property type="entry name" value="Disintegrin and metalloproteinase domain-containing protein 22"/>
    <property type="match status" value="1"/>
</dbReference>